<feature type="transmembrane region" description="Helical" evidence="6">
    <location>
        <begin position="504"/>
        <end position="529"/>
    </location>
</feature>
<evidence type="ECO:0000256" key="6">
    <source>
        <dbReference type="SAM" id="Phobius"/>
    </source>
</evidence>
<feature type="transmembrane region" description="Helical" evidence="6">
    <location>
        <begin position="38"/>
        <end position="62"/>
    </location>
</feature>
<keyword evidence="5 6" id="KW-0472">Membrane</keyword>
<feature type="transmembrane region" description="Helical" evidence="6">
    <location>
        <begin position="417"/>
        <end position="438"/>
    </location>
</feature>
<evidence type="ECO:0000259" key="7">
    <source>
        <dbReference type="Pfam" id="PF02687"/>
    </source>
</evidence>
<protein>
    <submittedName>
        <fullName evidence="8">ABC transporter permease</fullName>
    </submittedName>
</protein>
<feature type="transmembrane region" description="Helical" evidence="6">
    <location>
        <begin position="1491"/>
        <end position="1510"/>
    </location>
</feature>
<dbReference type="STRING" id="216942.SLITO_v1c08640"/>
<feature type="transmembrane region" description="Helical" evidence="6">
    <location>
        <begin position="590"/>
        <end position="609"/>
    </location>
</feature>
<evidence type="ECO:0000256" key="4">
    <source>
        <dbReference type="ARBA" id="ARBA00022989"/>
    </source>
</evidence>
<evidence type="ECO:0000313" key="9">
    <source>
        <dbReference type="Proteomes" id="UP000067476"/>
    </source>
</evidence>
<keyword evidence="3 6" id="KW-0812">Transmembrane</keyword>
<dbReference type="Pfam" id="PF02687">
    <property type="entry name" value="FtsX"/>
    <property type="match status" value="2"/>
</dbReference>
<dbReference type="InterPro" id="IPR003838">
    <property type="entry name" value="ABC3_permease_C"/>
</dbReference>
<feature type="transmembrane region" description="Helical" evidence="6">
    <location>
        <begin position="465"/>
        <end position="492"/>
    </location>
</feature>
<organism evidence="8 9">
    <name type="scientific">Spiroplasma litorale</name>
    <dbReference type="NCBI Taxonomy" id="216942"/>
    <lineage>
        <taxon>Bacteria</taxon>
        <taxon>Bacillati</taxon>
        <taxon>Mycoplasmatota</taxon>
        <taxon>Mollicutes</taxon>
        <taxon>Entomoplasmatales</taxon>
        <taxon>Spiroplasmataceae</taxon>
        <taxon>Spiroplasma</taxon>
    </lineage>
</organism>
<evidence type="ECO:0000256" key="2">
    <source>
        <dbReference type="ARBA" id="ARBA00022475"/>
    </source>
</evidence>
<evidence type="ECO:0000256" key="1">
    <source>
        <dbReference type="ARBA" id="ARBA00004651"/>
    </source>
</evidence>
<keyword evidence="4 6" id="KW-1133">Transmembrane helix</keyword>
<evidence type="ECO:0000256" key="5">
    <source>
        <dbReference type="ARBA" id="ARBA00023136"/>
    </source>
</evidence>
<keyword evidence="9" id="KW-1185">Reference proteome</keyword>
<feature type="transmembrane region" description="Helical" evidence="6">
    <location>
        <begin position="1439"/>
        <end position="1471"/>
    </location>
</feature>
<dbReference type="PANTHER" id="PTHR30287">
    <property type="entry name" value="MEMBRANE COMPONENT OF PREDICTED ABC SUPERFAMILY METABOLITE UPTAKE TRANSPORTER"/>
    <property type="match status" value="1"/>
</dbReference>
<reference evidence="8 9" key="1">
    <citation type="journal article" date="2015" name="Genome Announc.">
        <title>Complete Genome Sequence of Spiroplasma litorale TN-1T (DSM 21781), a Bacterium Isolated from a Green-Eyed Horsefly (Tabanus nigrovittatus).</title>
        <authorList>
            <person name="Lo W.S."/>
            <person name="Lai Y.C."/>
            <person name="Lien Y.W."/>
            <person name="Wang T.H."/>
            <person name="Kuo C.H."/>
        </authorList>
    </citation>
    <scope>NUCLEOTIDE SEQUENCE [LARGE SCALE GENOMIC DNA]</scope>
    <source>
        <strain evidence="8 9">TN-1</strain>
    </source>
</reference>
<proteinExistence type="predicted"/>
<comment type="subcellular location">
    <subcellularLocation>
        <location evidence="1">Cell membrane</location>
        <topology evidence="1">Multi-pass membrane protein</topology>
    </subcellularLocation>
</comment>
<dbReference type="Proteomes" id="UP000067476">
    <property type="component" value="Chromosome"/>
</dbReference>
<feature type="domain" description="ABC3 transporter permease C-terminal" evidence="7">
    <location>
        <begin position="1399"/>
        <end position="1518"/>
    </location>
</feature>
<sequence length="1525" mass="176246">MKDKNKVKKTKVSDKENKVSSLNWLIIKSGIKQMSKSYASVFFIWLLVFIASVLCFVLSLFYQRVDSNFNKLSNDSVLRDFVIDIDPNDRISFNEKELVGGENILDYSNNDLYQQYLVNTLSRKGKFYDDQNNEIIGDNYFNWSRTEARVFNNITFNDNKISTRVIAKTGIINTETNINGDISENEVKDVDKLITYDNVNDSQNPFSKNIEESVHQVVLQANFANKNGIKLNDIVRLTSDKYGENLLVKNDVKDIGFGNEPNDINDEKNGIKNSKYSDQSWFQVIGLGTSIDFFYSYRNAENPIPNIKTEMNAYVSPEVFGLTKSRISRNFSLYSYDPSKSVLNSSSASEREVYFSGKFKNNSNYSSPLLTSLNKEFIRFGNINPKNKKFFYSVNDSTYKNFSRLSIYNNVFFIFKFVSYLFVFIFVFIIIFIVTQLIKRELKESEKKLGTFKALGCKNSELSNFFWILPTLIVFAAVVVGYVFTFFLQSFILSGITNYLNFSLGWISSLWIYAIAIISLFTLTFFIICKLNTIFYIRKDASKLLNGVSDTKVSVVLNAYKKIYSKSRFGVKLHSALFASSFKKVMTSTLIIFISSSLLSFLTIVPFVIDDNKKSSFDGIGYNNVVEYNQPISNNPMSFLKTYNSNKKDDYEFSDDKVINDYSEGLDGQADYYTASPTSLASDGTMSYDVNKILTDLISNDISKNYYSYNIPKITNTKNNDDEKKLIKEISKLGYSNWKNFSTKYLNMINKIDFNNLTKKTTEYKVVENILNQWSDYNILLYQLEKHILNNNNFSSGGLSDEQTSKNIFKTLQEFYIKYDNGIRLSNDYYFDNDFNLNEKNLKLINYDKLIFSSTNDIYNEQYETPNPLSVINKYEFASSFSSSIDNFKNYFSKNKLSYNDQDVRNIDVDKLNNQDLKILNSNIIIWYWINFSNKLGESIIQSFYSHESVDAQTNIKNAFLENKDYNFSYNIVPYDKTNEELGTLLNATYKTNNKINDLKIYGINPTTSFIDLYDSYGYDLKENLFKKVSSSYENKIPIVVNNSLATKFGINVGSTLNEIKIAKKELVLTNNSSTSEQNSSTTINIDNVKMGLNKNHKSQDISFNSEYKKNYYSYDNYNNGWSTEKDKIEVAHFCVDKNQEQSSCEKKYDIAVNNLENINNASQIQNAAWNSEILAQTNEISSNFVIVGIQKSYGEPKAWISNENANHLLGYDKIQKYFFNNFFVNDWYGRTYLKELNNKELLGKFSKEQWEDFVDYLDQIMVGWHNNKFNSENANNPYDDFNDMFLKLGNDYEDTKGYKHFSSLLNEIFKNQYPIFSYKYIKDSNSFNTNKYNSSKTQDFGDFSTIGLYGQQQKDEESGSNIYKDGFAKSNTNLVQDLQVQKDFLNKISQLLNLLLYVVLSIVFIMTFIIIFISSIYTINENSSFIATMKTLGYTNYYIINQVFMIYFIPVLISIGIAFGTCFGMLHYLFNLLSINSSFVVPFFFNYQPLLIVFLTIILIYLLSMFIAYKSLSKISPSKILGDQ</sequence>
<dbReference type="PATRIC" id="fig|216942.3.peg.879"/>
<dbReference type="GO" id="GO:0005886">
    <property type="term" value="C:plasma membrane"/>
    <property type="evidence" value="ECO:0007669"/>
    <property type="project" value="UniProtKB-SubCell"/>
</dbReference>
<dbReference type="PANTHER" id="PTHR30287:SF2">
    <property type="entry name" value="BLL1001 PROTEIN"/>
    <property type="match status" value="1"/>
</dbReference>
<evidence type="ECO:0000256" key="3">
    <source>
        <dbReference type="ARBA" id="ARBA00022692"/>
    </source>
</evidence>
<keyword evidence="2" id="KW-1003">Cell membrane</keyword>
<dbReference type="RefSeq" id="WP_075058567.1">
    <property type="nucleotide sequence ID" value="NZ_CP012357.1"/>
</dbReference>
<feature type="domain" description="ABC3 transporter permease C-terminal" evidence="7">
    <location>
        <begin position="421"/>
        <end position="527"/>
    </location>
</feature>
<dbReference type="KEGG" id="sll:SLITO_v1c08640"/>
<dbReference type="InterPro" id="IPR038766">
    <property type="entry name" value="Membrane_comp_ABC_pdt"/>
</dbReference>
<accession>A0A0K1W2C3</accession>
<dbReference type="OrthoDB" id="393409at2"/>
<evidence type="ECO:0000313" key="8">
    <source>
        <dbReference type="EMBL" id="AKX34479.1"/>
    </source>
</evidence>
<name>A0A0K1W2C3_9MOLU</name>
<dbReference type="EMBL" id="CP012357">
    <property type="protein sequence ID" value="AKX34479.1"/>
    <property type="molecule type" value="Genomic_DNA"/>
</dbReference>
<gene>
    <name evidence="8" type="ORF">SLITO_v1c08640</name>
</gene>
<feature type="transmembrane region" description="Helical" evidence="6">
    <location>
        <begin position="1395"/>
        <end position="1418"/>
    </location>
</feature>